<dbReference type="Pfam" id="PF15891">
    <property type="entry name" value="Nuc_deoxyri_tr2"/>
    <property type="match status" value="1"/>
</dbReference>
<name>A0A814CNP7_ADIRI</name>
<sequence>MNGLSECRFFHRTFTFDDLSNKTPCRTLKFKRAFQFLQILLLQRVYGIDVITCSSNRRTLTKQHRCQFDVFLGGSCNPTTWRYEQAIPYFQSHSISYYNPQVPNWTPDLVEIEYRAKEDAPVLFFVIDHSTRSLAAIAEVSYLAARGRNIIVVMNGMSNDRTQVKFIREKTNSNEIDDENDYRNACEARRILRRLLQNMNVPIFDNLTVALECATFFLKNSNQTVIVQEKSPQRFENKGCCTDDDTSDDFYQQITESEMTSSSPISSSRRHSSSNGYFSPIFSPCIHSTHFTTGVQFRRLSASTKTQLSCSTNENEDDGYGSLGSSYRTLSQSSSVSVYSDVYDNSFDENMSSRFYLAISILNHVFLAVFLHISLPTPSLTQSSSLIQPISLLYKRLNSIFIPPPPPPPTHPVAPTSSYENLPLFDLYIAAGEHDQYWLKTFVAPLLDELNLKYIQEQHSNEHDELDNLYDSYIRKRSRLLFYIINDQERLSHLATELAFLMGQRQYRIVVCLQPTINENCEKIRSKTERQDIARSRKYLEDIAKKENILVCQSREQSWQHVLAFLLQNSS</sequence>
<dbReference type="PANTHER" id="PTHR36300">
    <property type="entry name" value="RAW, ISOFORM A"/>
    <property type="match status" value="1"/>
</dbReference>
<dbReference type="EMBL" id="CAJNOR010000540">
    <property type="protein sequence ID" value="CAF0942484.1"/>
    <property type="molecule type" value="Genomic_DNA"/>
</dbReference>
<dbReference type="PANTHER" id="PTHR36300:SF1">
    <property type="entry name" value="RAW, ISOFORM A"/>
    <property type="match status" value="1"/>
</dbReference>
<protein>
    <submittedName>
        <fullName evidence="1">Uncharacterized protein</fullName>
    </submittedName>
</protein>
<reference evidence="1" key="1">
    <citation type="submission" date="2021-02" db="EMBL/GenBank/DDBJ databases">
        <authorList>
            <person name="Nowell W R."/>
        </authorList>
    </citation>
    <scope>NUCLEOTIDE SEQUENCE</scope>
</reference>
<keyword evidence="2" id="KW-1185">Reference proteome</keyword>
<accession>A0A814CNP7</accession>
<dbReference type="GO" id="GO:0005886">
    <property type="term" value="C:plasma membrane"/>
    <property type="evidence" value="ECO:0007669"/>
    <property type="project" value="TreeGrafter"/>
</dbReference>
<gene>
    <name evidence="1" type="ORF">XAT740_LOCUS10195</name>
</gene>
<dbReference type="Gene3D" id="3.40.50.450">
    <property type="match status" value="1"/>
</dbReference>
<comment type="caution">
    <text evidence="1">The sequence shown here is derived from an EMBL/GenBank/DDBJ whole genome shotgun (WGS) entry which is preliminary data.</text>
</comment>
<organism evidence="1 2">
    <name type="scientific">Adineta ricciae</name>
    <name type="common">Rotifer</name>
    <dbReference type="NCBI Taxonomy" id="249248"/>
    <lineage>
        <taxon>Eukaryota</taxon>
        <taxon>Metazoa</taxon>
        <taxon>Spiralia</taxon>
        <taxon>Gnathifera</taxon>
        <taxon>Rotifera</taxon>
        <taxon>Eurotatoria</taxon>
        <taxon>Bdelloidea</taxon>
        <taxon>Adinetida</taxon>
        <taxon>Adinetidae</taxon>
        <taxon>Adineta</taxon>
    </lineage>
</organism>
<dbReference type="InterPro" id="IPR039470">
    <property type="entry name" value="Nuc_deoxyri_tr2"/>
</dbReference>
<proteinExistence type="predicted"/>
<dbReference type="Proteomes" id="UP000663828">
    <property type="component" value="Unassembled WGS sequence"/>
</dbReference>
<dbReference type="AlphaFoldDB" id="A0A814CNP7"/>
<evidence type="ECO:0000313" key="2">
    <source>
        <dbReference type="Proteomes" id="UP000663828"/>
    </source>
</evidence>
<evidence type="ECO:0000313" key="1">
    <source>
        <dbReference type="EMBL" id="CAF0942484.1"/>
    </source>
</evidence>